<evidence type="ECO:0000256" key="6">
    <source>
        <dbReference type="ARBA" id="ARBA00022694"/>
    </source>
</evidence>
<evidence type="ECO:0000256" key="11">
    <source>
        <dbReference type="ARBA" id="ARBA00048366"/>
    </source>
</evidence>
<organism evidence="14">
    <name type="scientific">freshwater metagenome</name>
    <dbReference type="NCBI Taxonomy" id="449393"/>
    <lineage>
        <taxon>unclassified sequences</taxon>
        <taxon>metagenomes</taxon>
        <taxon>ecological metagenomes</taxon>
    </lineage>
</organism>
<evidence type="ECO:0000256" key="5">
    <source>
        <dbReference type="ARBA" id="ARBA00022679"/>
    </source>
</evidence>
<evidence type="ECO:0000259" key="13">
    <source>
        <dbReference type="PROSITE" id="PS51163"/>
    </source>
</evidence>
<comment type="subcellular location">
    <subcellularLocation>
        <location evidence="1">Cytoplasm</location>
    </subcellularLocation>
</comment>
<dbReference type="EMBL" id="CAFBMK010000107">
    <property type="protein sequence ID" value="CAB4921175.1"/>
    <property type="molecule type" value="Genomic_DNA"/>
</dbReference>
<dbReference type="InterPro" id="IPR050156">
    <property type="entry name" value="TC-AMP_synthase_SUA5"/>
</dbReference>
<evidence type="ECO:0000256" key="3">
    <source>
        <dbReference type="ARBA" id="ARBA00012584"/>
    </source>
</evidence>
<proteinExistence type="inferred from homology"/>
<dbReference type="GO" id="GO:0000049">
    <property type="term" value="F:tRNA binding"/>
    <property type="evidence" value="ECO:0007669"/>
    <property type="project" value="TreeGrafter"/>
</dbReference>
<keyword evidence="8" id="KW-0547">Nucleotide-binding</keyword>
<comment type="catalytic activity">
    <reaction evidence="11">
        <text>L-threonine + hydrogencarbonate + ATP = L-threonylcarbamoyladenylate + diphosphate + H2O</text>
        <dbReference type="Rhea" id="RHEA:36407"/>
        <dbReference type="ChEBI" id="CHEBI:15377"/>
        <dbReference type="ChEBI" id="CHEBI:17544"/>
        <dbReference type="ChEBI" id="CHEBI:30616"/>
        <dbReference type="ChEBI" id="CHEBI:33019"/>
        <dbReference type="ChEBI" id="CHEBI:57926"/>
        <dbReference type="ChEBI" id="CHEBI:73682"/>
        <dbReference type="EC" id="2.7.7.87"/>
    </reaction>
</comment>
<keyword evidence="5" id="KW-0808">Transferase</keyword>
<dbReference type="GO" id="GO:0003725">
    <property type="term" value="F:double-stranded RNA binding"/>
    <property type="evidence" value="ECO:0007669"/>
    <property type="project" value="InterPro"/>
</dbReference>
<accession>A0A6J7HW47</accession>
<dbReference type="AlphaFoldDB" id="A0A6J7HW47"/>
<dbReference type="InterPro" id="IPR017945">
    <property type="entry name" value="DHBP_synth_RibB-like_a/b_dom"/>
</dbReference>
<keyword evidence="6" id="KW-0819">tRNA processing</keyword>
<feature type="domain" description="YrdC-like" evidence="13">
    <location>
        <begin position="61"/>
        <end position="246"/>
    </location>
</feature>
<evidence type="ECO:0000256" key="7">
    <source>
        <dbReference type="ARBA" id="ARBA00022695"/>
    </source>
</evidence>
<dbReference type="InterPro" id="IPR006070">
    <property type="entry name" value="Sua5-like_dom"/>
</dbReference>
<evidence type="ECO:0000256" key="10">
    <source>
        <dbReference type="ARBA" id="ARBA00029774"/>
    </source>
</evidence>
<evidence type="ECO:0000256" key="2">
    <source>
        <dbReference type="ARBA" id="ARBA00007663"/>
    </source>
</evidence>
<comment type="similarity">
    <text evidence="2">Belongs to the SUA5 family.</text>
</comment>
<gene>
    <name evidence="14" type="ORF">UFOPK3564_01842</name>
</gene>
<evidence type="ECO:0000256" key="12">
    <source>
        <dbReference type="SAM" id="MobiDB-lite"/>
    </source>
</evidence>
<evidence type="ECO:0000256" key="9">
    <source>
        <dbReference type="ARBA" id="ARBA00022840"/>
    </source>
</evidence>
<keyword evidence="4" id="KW-0963">Cytoplasm</keyword>
<name>A0A6J7HW47_9ZZZZ</name>
<feature type="compositionally biased region" description="Low complexity" evidence="12">
    <location>
        <begin position="12"/>
        <end position="26"/>
    </location>
</feature>
<dbReference type="GO" id="GO:0061710">
    <property type="term" value="F:L-threonylcarbamoyladenylate synthase"/>
    <property type="evidence" value="ECO:0007669"/>
    <property type="project" value="UniProtKB-EC"/>
</dbReference>
<dbReference type="EC" id="2.7.7.87" evidence="3"/>
<dbReference type="GO" id="GO:0005737">
    <property type="term" value="C:cytoplasm"/>
    <property type="evidence" value="ECO:0007669"/>
    <property type="project" value="UniProtKB-SubCell"/>
</dbReference>
<sequence length="263" mass="26412">MSGGERPGAGRPGDLAAGDAARRASGGTSGAPVPGNAAERASGGMPDAHAVFPADVAPLRADDVRALTAAAAAGGVVLFPAEGVYGLAADPRRRDAVRRTATLKGRDPRKPSAVMFWSLDDALSAAADAGEAVREAFRRLLPGPVGVLVPNPGRRYAIATGDGDALGIRVPRLLEPVDALPVVQTSANPAGGPDALTVADVPAAIRDGCALVLDRGPRPGTASTIVDLRGLADARGTWRVVREGAVPRAVVAAALDGLGSPED</sequence>
<dbReference type="PANTHER" id="PTHR17490">
    <property type="entry name" value="SUA5"/>
    <property type="match status" value="1"/>
</dbReference>
<feature type="compositionally biased region" description="Gly residues" evidence="12">
    <location>
        <begin position="1"/>
        <end position="11"/>
    </location>
</feature>
<keyword evidence="9" id="KW-0067">ATP-binding</keyword>
<protein>
    <recommendedName>
        <fullName evidence="10">L-threonylcarbamoyladenylate synthase</fullName>
        <ecNumber evidence="3">2.7.7.87</ecNumber>
    </recommendedName>
    <alternativeName>
        <fullName evidence="10">L-threonylcarbamoyladenylate synthase</fullName>
    </alternativeName>
</protein>
<dbReference type="PANTHER" id="PTHR17490:SF16">
    <property type="entry name" value="THREONYLCARBAMOYL-AMP SYNTHASE"/>
    <property type="match status" value="1"/>
</dbReference>
<dbReference type="GO" id="GO:0005524">
    <property type="term" value="F:ATP binding"/>
    <property type="evidence" value="ECO:0007669"/>
    <property type="project" value="UniProtKB-KW"/>
</dbReference>
<evidence type="ECO:0000256" key="1">
    <source>
        <dbReference type="ARBA" id="ARBA00004496"/>
    </source>
</evidence>
<dbReference type="Pfam" id="PF01300">
    <property type="entry name" value="Sua5_yciO_yrdC"/>
    <property type="match status" value="1"/>
</dbReference>
<dbReference type="GO" id="GO:0008033">
    <property type="term" value="P:tRNA processing"/>
    <property type="evidence" value="ECO:0007669"/>
    <property type="project" value="UniProtKB-KW"/>
</dbReference>
<keyword evidence="7" id="KW-0548">Nucleotidyltransferase</keyword>
<dbReference type="Gene3D" id="3.90.870.10">
    <property type="entry name" value="DHBP synthase"/>
    <property type="match status" value="1"/>
</dbReference>
<dbReference type="SUPFAM" id="SSF55821">
    <property type="entry name" value="YrdC/RibB"/>
    <property type="match status" value="1"/>
</dbReference>
<reference evidence="14" key="1">
    <citation type="submission" date="2020-05" db="EMBL/GenBank/DDBJ databases">
        <authorList>
            <person name="Chiriac C."/>
            <person name="Salcher M."/>
            <person name="Ghai R."/>
            <person name="Kavagutti S V."/>
        </authorList>
    </citation>
    <scope>NUCLEOTIDE SEQUENCE</scope>
</reference>
<dbReference type="GO" id="GO:0006450">
    <property type="term" value="P:regulation of translational fidelity"/>
    <property type="evidence" value="ECO:0007669"/>
    <property type="project" value="TreeGrafter"/>
</dbReference>
<dbReference type="PROSITE" id="PS51163">
    <property type="entry name" value="YRDC"/>
    <property type="match status" value="1"/>
</dbReference>
<feature type="region of interest" description="Disordered" evidence="12">
    <location>
        <begin position="1"/>
        <end position="46"/>
    </location>
</feature>
<evidence type="ECO:0000256" key="8">
    <source>
        <dbReference type="ARBA" id="ARBA00022741"/>
    </source>
</evidence>
<evidence type="ECO:0000313" key="14">
    <source>
        <dbReference type="EMBL" id="CAB4921175.1"/>
    </source>
</evidence>
<evidence type="ECO:0000256" key="4">
    <source>
        <dbReference type="ARBA" id="ARBA00022490"/>
    </source>
</evidence>